<gene>
    <name evidence="1" type="ORF">P5G51_008470</name>
</gene>
<dbReference type="EMBL" id="JAROCA020000001">
    <property type="protein sequence ID" value="MDY0405429.1"/>
    <property type="molecule type" value="Genomic_DNA"/>
</dbReference>
<evidence type="ECO:0000313" key="2">
    <source>
        <dbReference type="Proteomes" id="UP001228376"/>
    </source>
</evidence>
<dbReference type="SUPFAM" id="SSF48452">
    <property type="entry name" value="TPR-like"/>
    <property type="match status" value="1"/>
</dbReference>
<dbReference type="SUPFAM" id="SSF116965">
    <property type="entry name" value="Hypothetical protein MPN330"/>
    <property type="match status" value="1"/>
</dbReference>
<evidence type="ECO:0000313" key="1">
    <source>
        <dbReference type="EMBL" id="MDY0405429.1"/>
    </source>
</evidence>
<keyword evidence="2" id="KW-1185">Reference proteome</keyword>
<accession>A0ABU5CGJ1</accession>
<dbReference type="Proteomes" id="UP001228376">
    <property type="component" value="Unassembled WGS sequence"/>
</dbReference>
<protein>
    <submittedName>
        <fullName evidence="1">Tetratricopeptide repeat protein</fullName>
    </submittedName>
</protein>
<dbReference type="Gene3D" id="1.25.40.10">
    <property type="entry name" value="Tetratricopeptide repeat domain"/>
    <property type="match status" value="1"/>
</dbReference>
<proteinExistence type="predicted"/>
<reference evidence="1 2" key="1">
    <citation type="submission" date="2023-10" db="EMBL/GenBank/DDBJ databases">
        <title>179-bfca-hs.</title>
        <authorList>
            <person name="Miliotis G."/>
            <person name="Sengupta P."/>
            <person name="Hameed A."/>
            <person name="Chuvochina M."/>
            <person name="Mcdonagh F."/>
            <person name="Simpson A.C."/>
            <person name="Singh N.K."/>
            <person name="Rekha P.D."/>
            <person name="Raman K."/>
            <person name="Hugenholtz P."/>
            <person name="Venkateswaran K."/>
        </authorList>
    </citation>
    <scope>NUCLEOTIDE SEQUENCE [LARGE SCALE GENOMIC DNA]</scope>
    <source>
        <strain evidence="1 2">179-BFC-A-HS</strain>
    </source>
</reference>
<organism evidence="1 2">
    <name type="scientific">Tigheibacillus jepli</name>
    <dbReference type="NCBI Taxonomy" id="3035914"/>
    <lineage>
        <taxon>Bacteria</taxon>
        <taxon>Bacillati</taxon>
        <taxon>Bacillota</taxon>
        <taxon>Bacilli</taxon>
        <taxon>Bacillales</taxon>
        <taxon>Bacillaceae</taxon>
        <taxon>Tigheibacillus</taxon>
    </lineage>
</organism>
<dbReference type="RefSeq" id="WP_306065530.1">
    <property type="nucleotide sequence ID" value="NZ_JAROCA020000001.1"/>
</dbReference>
<dbReference type="InterPro" id="IPR011990">
    <property type="entry name" value="TPR-like_helical_dom_sf"/>
</dbReference>
<comment type="caution">
    <text evidence="1">The sequence shown here is derived from an EMBL/GenBank/DDBJ whole genome shotgun (WGS) entry which is preliminary data.</text>
</comment>
<sequence length="322" mass="37712">MAHNEKVVLFPKWKSNLEEEGLKYLKAGNYMGALERFNQLLAFHVVSPDIITGKLICLMELGMYEQAEEICREEMAKKDKNYYQYAHIYFTLLFQTNQYDLLMQQLEDELSSAELPETERNQFQQLYDISTSMQMDLRREKSNDLLTDLQEAIEKEDSQKQSVIITTLTRLKAKPRDWVLKLLQKEDIHPVIKTSILEWLQKIEWPDSIHIHKFGMMAELKPSKTPSIAENPTVKAILKVHEEIEQENPTLYQMLLKLTTHYNYVRYPFLPPEKDAEHIAAAILYIGMKYLNLPVKELSNDDKTYLAEIELSDTLYASIIDD</sequence>
<name>A0ABU5CGJ1_9BACI</name>